<dbReference type="InterPro" id="IPR011008">
    <property type="entry name" value="Dimeric_a/b-barrel"/>
</dbReference>
<reference evidence="1 2" key="1">
    <citation type="submission" date="2015-11" db="EMBL/GenBank/DDBJ databases">
        <title>Genomic analysis of 38 Legionella species identifies large and diverse effector repertoires.</title>
        <authorList>
            <person name="Burstein D."/>
            <person name="Amaro F."/>
            <person name="Zusman T."/>
            <person name="Lifshitz Z."/>
            <person name="Cohen O."/>
            <person name="Gilbert J.A."/>
            <person name="Pupko T."/>
            <person name="Shuman H.A."/>
            <person name="Segal G."/>
        </authorList>
    </citation>
    <scope>NUCLEOTIDE SEQUENCE [LARGE SCALE GENOMIC DNA]</scope>
    <source>
        <strain evidence="1 2">Mt.St.Helens-9</strain>
    </source>
</reference>
<organism evidence="1 2">
    <name type="scientific">Legionella spiritensis</name>
    <dbReference type="NCBI Taxonomy" id="452"/>
    <lineage>
        <taxon>Bacteria</taxon>
        <taxon>Pseudomonadati</taxon>
        <taxon>Pseudomonadota</taxon>
        <taxon>Gammaproteobacteria</taxon>
        <taxon>Legionellales</taxon>
        <taxon>Legionellaceae</taxon>
        <taxon>Legionella</taxon>
    </lineage>
</organism>
<dbReference type="AlphaFoldDB" id="A0A0W0YXW4"/>
<dbReference type="SUPFAM" id="SSF54909">
    <property type="entry name" value="Dimeric alpha+beta barrel"/>
    <property type="match status" value="1"/>
</dbReference>
<dbReference type="Proteomes" id="UP000054877">
    <property type="component" value="Unassembled WGS sequence"/>
</dbReference>
<sequence length="119" mass="13674">MTYVDGFVIPIPQDKLPQYRSMAEAAGKIWMEHGALAFRECVAEDTTAHEMIAFPKLAHAKDDETVLFSYIVFKSRQHRDEVNKKVMDDPRIKENCGQHGSWFDCKRMAYGGFDVLVDM</sequence>
<dbReference type="RefSeq" id="WP_058484245.1">
    <property type="nucleotide sequence ID" value="NZ_CAAAII010000001.1"/>
</dbReference>
<accession>A0A0W0YXW4</accession>
<dbReference type="Gene3D" id="3.30.70.100">
    <property type="match status" value="1"/>
</dbReference>
<name>A0A0W0YXW4_LEGSP</name>
<evidence type="ECO:0000313" key="2">
    <source>
        <dbReference type="Proteomes" id="UP000054877"/>
    </source>
</evidence>
<dbReference type="PIRSF" id="PIRSF007028">
    <property type="entry name" value="UCP007028"/>
    <property type="match status" value="1"/>
</dbReference>
<protein>
    <recommendedName>
        <fullName evidence="3">RNA signal recognition particle 4.5S RNA</fullName>
    </recommendedName>
</protein>
<dbReference type="STRING" id="452.Lspi_2346"/>
<evidence type="ECO:0008006" key="3">
    <source>
        <dbReference type="Google" id="ProtNLM"/>
    </source>
</evidence>
<comment type="caution">
    <text evidence="1">The sequence shown here is derived from an EMBL/GenBank/DDBJ whole genome shotgun (WGS) entry which is preliminary data.</text>
</comment>
<dbReference type="Pfam" id="PF07237">
    <property type="entry name" value="DUF1428"/>
    <property type="match status" value="1"/>
</dbReference>
<keyword evidence="2" id="KW-1185">Reference proteome</keyword>
<gene>
    <name evidence="1" type="ORF">Lspi_2346</name>
</gene>
<dbReference type="InterPro" id="IPR009874">
    <property type="entry name" value="DUF1428"/>
</dbReference>
<dbReference type="EMBL" id="LNYX01000031">
    <property type="protein sequence ID" value="KTD61716.1"/>
    <property type="molecule type" value="Genomic_DNA"/>
</dbReference>
<proteinExistence type="predicted"/>
<evidence type="ECO:0000313" key="1">
    <source>
        <dbReference type="EMBL" id="KTD61716.1"/>
    </source>
</evidence>
<dbReference type="OrthoDB" id="9792392at2"/>
<dbReference type="PATRIC" id="fig|452.5.peg.2587"/>